<dbReference type="GO" id="GO:0045259">
    <property type="term" value="C:proton-transporting ATP synthase complex"/>
    <property type="evidence" value="ECO:0007669"/>
    <property type="project" value="UniProtKB-KW"/>
</dbReference>
<dbReference type="RefSeq" id="WP_109269811.1">
    <property type="nucleotide sequence ID" value="NZ_QFFF01000001.1"/>
</dbReference>
<keyword evidence="4 10" id="KW-0813">Transport</keyword>
<evidence type="ECO:0000256" key="3">
    <source>
        <dbReference type="ARBA" id="ARBA00005712"/>
    </source>
</evidence>
<comment type="similarity">
    <text evidence="3 10 11">Belongs to the ATPase epsilon chain family.</text>
</comment>
<keyword evidence="14" id="KW-1185">Reference proteome</keyword>
<accession>A0A2U2J009</accession>
<protein>
    <recommendedName>
        <fullName evidence="10">ATP synthase epsilon chain</fullName>
    </recommendedName>
    <alternativeName>
        <fullName evidence="10">ATP synthase F1 sector epsilon subunit</fullName>
    </alternativeName>
    <alternativeName>
        <fullName evidence="10">F-ATPase epsilon subunit</fullName>
    </alternativeName>
</protein>
<evidence type="ECO:0000313" key="14">
    <source>
        <dbReference type="Proteomes" id="UP000245916"/>
    </source>
</evidence>
<name>A0A2U2J009_9SPHN</name>
<dbReference type="NCBIfam" id="TIGR01216">
    <property type="entry name" value="ATP_synt_epsi"/>
    <property type="match status" value="1"/>
</dbReference>
<evidence type="ECO:0000256" key="8">
    <source>
        <dbReference type="ARBA" id="ARBA00023196"/>
    </source>
</evidence>
<evidence type="ECO:0000256" key="4">
    <source>
        <dbReference type="ARBA" id="ARBA00022448"/>
    </source>
</evidence>
<evidence type="ECO:0000256" key="7">
    <source>
        <dbReference type="ARBA" id="ARBA00023136"/>
    </source>
</evidence>
<dbReference type="GO" id="GO:0046933">
    <property type="term" value="F:proton-transporting ATP synthase activity, rotational mechanism"/>
    <property type="evidence" value="ECO:0007669"/>
    <property type="project" value="UniProtKB-UniRule"/>
</dbReference>
<keyword evidence="8 10" id="KW-0139">CF(1)</keyword>
<evidence type="ECO:0000256" key="5">
    <source>
        <dbReference type="ARBA" id="ARBA00022781"/>
    </source>
</evidence>
<keyword evidence="10" id="KW-1003">Cell membrane</keyword>
<evidence type="ECO:0000256" key="1">
    <source>
        <dbReference type="ARBA" id="ARBA00003543"/>
    </source>
</evidence>
<evidence type="ECO:0000256" key="6">
    <source>
        <dbReference type="ARBA" id="ARBA00023065"/>
    </source>
</evidence>
<proteinExistence type="inferred from homology"/>
<dbReference type="OrthoDB" id="9799969at2"/>
<dbReference type="Pfam" id="PF02823">
    <property type="entry name" value="ATP-synt_DE_N"/>
    <property type="match status" value="1"/>
</dbReference>
<evidence type="ECO:0000313" key="13">
    <source>
        <dbReference type="EMBL" id="PWG01672.1"/>
    </source>
</evidence>
<evidence type="ECO:0000256" key="10">
    <source>
        <dbReference type="HAMAP-Rule" id="MF_00530"/>
    </source>
</evidence>
<evidence type="ECO:0000256" key="2">
    <source>
        <dbReference type="ARBA" id="ARBA00004184"/>
    </source>
</evidence>
<evidence type="ECO:0000256" key="9">
    <source>
        <dbReference type="ARBA" id="ARBA00023310"/>
    </source>
</evidence>
<comment type="caution">
    <text evidence="13">The sequence shown here is derived from an EMBL/GenBank/DDBJ whole genome shotgun (WGS) entry which is preliminary data.</text>
</comment>
<dbReference type="CDD" id="cd12152">
    <property type="entry name" value="F1-ATPase_delta"/>
    <property type="match status" value="1"/>
</dbReference>
<keyword evidence="9 10" id="KW-0066">ATP synthesis</keyword>
<keyword evidence="6 10" id="KW-0406">Ion transport</keyword>
<comment type="function">
    <text evidence="1 10">Produces ATP from ADP in the presence of a proton gradient across the membrane.</text>
</comment>
<dbReference type="NCBIfam" id="NF009983">
    <property type="entry name" value="PRK13449.1"/>
    <property type="match status" value="1"/>
</dbReference>
<dbReference type="PANTHER" id="PTHR13822:SF10">
    <property type="entry name" value="ATP SYNTHASE EPSILON CHAIN, CHLOROPLASTIC"/>
    <property type="match status" value="1"/>
</dbReference>
<sequence>MADLHFELVTPERLIRSEDVHMVVVPGSEGEFGVLAGHAPFMSTIRDGEVAIYKTAGSSPERIAIEGGFAEVNDKGLTVLAEKADVPA</sequence>
<evidence type="ECO:0000256" key="11">
    <source>
        <dbReference type="RuleBase" id="RU003656"/>
    </source>
</evidence>
<keyword evidence="5 10" id="KW-0375">Hydrogen ion transport</keyword>
<comment type="subunit">
    <text evidence="10 11">F-type ATPases have 2 components, CF(1) - the catalytic core - and CF(0) - the membrane proton channel. CF(1) has five subunits: alpha(3), beta(3), gamma(1), delta(1), epsilon(1). CF(0) has three main subunits: a, b and c.</text>
</comment>
<organism evidence="13 14">
    <name type="scientific">Allosphingosinicella humi</name>
    <dbReference type="NCBI Taxonomy" id="2068657"/>
    <lineage>
        <taxon>Bacteria</taxon>
        <taxon>Pseudomonadati</taxon>
        <taxon>Pseudomonadota</taxon>
        <taxon>Alphaproteobacteria</taxon>
        <taxon>Sphingomonadales</taxon>
        <taxon>Sphingomonadaceae</taxon>
        <taxon>Allosphingosinicella</taxon>
    </lineage>
</organism>
<dbReference type="AlphaFoldDB" id="A0A2U2J009"/>
<dbReference type="InterPro" id="IPR020546">
    <property type="entry name" value="ATP_synth_F1_dsu/esu_N"/>
</dbReference>
<dbReference type="PANTHER" id="PTHR13822">
    <property type="entry name" value="ATP SYNTHASE DELTA/EPSILON CHAIN"/>
    <property type="match status" value="1"/>
</dbReference>
<reference evidence="13 14" key="1">
    <citation type="submission" date="2018-05" db="EMBL/GenBank/DDBJ databases">
        <title>Genome of Sphingosinicella humi QZX222.</title>
        <authorList>
            <person name="Qiao Z."/>
            <person name="Wang G."/>
        </authorList>
    </citation>
    <scope>NUCLEOTIDE SEQUENCE [LARGE SCALE GENOMIC DNA]</scope>
    <source>
        <strain evidence="13 14">QZX222</strain>
    </source>
</reference>
<dbReference type="HAMAP" id="MF_00530">
    <property type="entry name" value="ATP_synth_epsil_bac"/>
    <property type="match status" value="1"/>
</dbReference>
<dbReference type="Gene3D" id="2.60.15.10">
    <property type="entry name" value="F0F1 ATP synthase delta/epsilon subunit, N-terminal"/>
    <property type="match status" value="1"/>
</dbReference>
<dbReference type="GO" id="GO:0005524">
    <property type="term" value="F:ATP binding"/>
    <property type="evidence" value="ECO:0007669"/>
    <property type="project" value="UniProtKB-UniRule"/>
</dbReference>
<dbReference type="InterPro" id="IPR036771">
    <property type="entry name" value="ATPsynth_dsu/esu_N"/>
</dbReference>
<dbReference type="InterPro" id="IPR001469">
    <property type="entry name" value="ATP_synth_F1_dsu/esu"/>
</dbReference>
<gene>
    <name evidence="10 13" type="primary">atpC</name>
    <name evidence="13" type="ORF">DF286_01380</name>
</gene>
<keyword evidence="7 10" id="KW-0472">Membrane</keyword>
<dbReference type="SUPFAM" id="SSF51344">
    <property type="entry name" value="Epsilon subunit of F1F0-ATP synthase N-terminal domain"/>
    <property type="match status" value="1"/>
</dbReference>
<dbReference type="EMBL" id="QFFF01000001">
    <property type="protein sequence ID" value="PWG01672.1"/>
    <property type="molecule type" value="Genomic_DNA"/>
</dbReference>
<dbReference type="GO" id="GO:0005886">
    <property type="term" value="C:plasma membrane"/>
    <property type="evidence" value="ECO:0007669"/>
    <property type="project" value="UniProtKB-SubCell"/>
</dbReference>
<dbReference type="Proteomes" id="UP000245916">
    <property type="component" value="Unassembled WGS sequence"/>
</dbReference>
<dbReference type="GO" id="GO:0012505">
    <property type="term" value="C:endomembrane system"/>
    <property type="evidence" value="ECO:0007669"/>
    <property type="project" value="UniProtKB-SubCell"/>
</dbReference>
<comment type="subcellular location">
    <subcellularLocation>
        <location evidence="10">Cell membrane</location>
        <topology evidence="10">Peripheral membrane protein</topology>
    </subcellularLocation>
    <subcellularLocation>
        <location evidence="2">Endomembrane system</location>
        <topology evidence="2">Peripheral membrane protein</topology>
    </subcellularLocation>
</comment>
<feature type="domain" description="ATP synthase F1 complex delta/epsilon subunit N-terminal" evidence="12">
    <location>
        <begin position="4"/>
        <end position="84"/>
    </location>
</feature>
<evidence type="ECO:0000259" key="12">
    <source>
        <dbReference type="Pfam" id="PF02823"/>
    </source>
</evidence>